<dbReference type="EMBL" id="KQ979162">
    <property type="protein sequence ID" value="KYN22400.1"/>
    <property type="molecule type" value="Genomic_DNA"/>
</dbReference>
<protein>
    <submittedName>
        <fullName evidence="2">Uncharacterized protein</fullName>
    </submittedName>
</protein>
<accession>A0A151JBE1</accession>
<dbReference type="Proteomes" id="UP000078492">
    <property type="component" value="Unassembled WGS sequence"/>
</dbReference>
<dbReference type="STRING" id="471704.A0A151JBE1"/>
<organism evidence="2 3">
    <name type="scientific">Trachymyrmex cornetzi</name>
    <dbReference type="NCBI Taxonomy" id="471704"/>
    <lineage>
        <taxon>Eukaryota</taxon>
        <taxon>Metazoa</taxon>
        <taxon>Ecdysozoa</taxon>
        <taxon>Arthropoda</taxon>
        <taxon>Hexapoda</taxon>
        <taxon>Insecta</taxon>
        <taxon>Pterygota</taxon>
        <taxon>Neoptera</taxon>
        <taxon>Endopterygota</taxon>
        <taxon>Hymenoptera</taxon>
        <taxon>Apocrita</taxon>
        <taxon>Aculeata</taxon>
        <taxon>Formicoidea</taxon>
        <taxon>Formicidae</taxon>
        <taxon>Myrmicinae</taxon>
        <taxon>Trachymyrmex</taxon>
    </lineage>
</organism>
<evidence type="ECO:0000313" key="2">
    <source>
        <dbReference type="EMBL" id="KYN22400.1"/>
    </source>
</evidence>
<dbReference type="AlphaFoldDB" id="A0A151JBE1"/>
<feature type="transmembrane region" description="Helical" evidence="1">
    <location>
        <begin position="172"/>
        <end position="195"/>
    </location>
</feature>
<keyword evidence="1" id="KW-1133">Transmembrane helix</keyword>
<gene>
    <name evidence="2" type="ORF">ALC57_05212</name>
</gene>
<evidence type="ECO:0000313" key="3">
    <source>
        <dbReference type="Proteomes" id="UP000078492"/>
    </source>
</evidence>
<reference evidence="2 3" key="1">
    <citation type="submission" date="2015-09" db="EMBL/GenBank/DDBJ databases">
        <title>Trachymyrmex cornetzi WGS genome.</title>
        <authorList>
            <person name="Nygaard S."/>
            <person name="Hu H."/>
            <person name="Boomsma J."/>
            <person name="Zhang G."/>
        </authorList>
    </citation>
    <scope>NUCLEOTIDE SEQUENCE [LARGE SCALE GENOMIC DNA]</scope>
    <source>
        <strain evidence="2">Tcor2-1</strain>
        <tissue evidence="2">Whole body</tissue>
    </source>
</reference>
<proteinExistence type="predicted"/>
<keyword evidence="1" id="KW-0472">Membrane</keyword>
<keyword evidence="3" id="KW-1185">Reference proteome</keyword>
<sequence length="235" mass="25705">MYLALYHPSNFLDLSIEQLQYIPKVVLFIVAATSTTISPSGGSLLNRAINALSFELHIPGYQICGLGTRLTNQLDRGDTGINKLDAAGRENDIEYSRSNDLTDRYAANKVLTYKALGRVAARDSVLSERAAAAAVWTAIKTKTKIGMSMKPKKKTTRKKRTKKRILRTAKRGGALPFLPMLGALGFLIGGAVGVAKAVNGSKAARHQLEELRRHNRAMQQGRGLYLAPHKYGRGQ</sequence>
<keyword evidence="1" id="KW-0812">Transmembrane</keyword>
<evidence type="ECO:0000256" key="1">
    <source>
        <dbReference type="SAM" id="Phobius"/>
    </source>
</evidence>
<name>A0A151JBE1_9HYME</name>